<dbReference type="Proteomes" id="UP000434957">
    <property type="component" value="Unassembled WGS sequence"/>
</dbReference>
<feature type="non-terminal residue" evidence="2">
    <location>
        <position position="1"/>
    </location>
</feature>
<dbReference type="PANTHER" id="PTHR34415:SF1">
    <property type="entry name" value="INTEGRASE CATALYTIC DOMAIN-CONTAINING PROTEIN"/>
    <property type="match status" value="1"/>
</dbReference>
<reference evidence="2 3" key="1">
    <citation type="submission" date="2018-08" db="EMBL/GenBank/DDBJ databases">
        <title>Genomic investigation of the strawberry pathogen Phytophthora fragariae indicates pathogenicity is determined by transcriptional variation in three key races.</title>
        <authorList>
            <person name="Adams T.M."/>
            <person name="Armitage A.D."/>
            <person name="Sobczyk M.K."/>
            <person name="Bates H.J."/>
            <person name="Dunwell J.M."/>
            <person name="Nellist C.F."/>
            <person name="Harrison R.J."/>
        </authorList>
    </citation>
    <scope>NUCLEOTIDE SEQUENCE [LARGE SCALE GENOMIC DNA]</scope>
    <source>
        <strain evidence="2 3">SCRP333</strain>
    </source>
</reference>
<dbReference type="EMBL" id="QXFT01000816">
    <property type="protein sequence ID" value="KAE9335252.1"/>
    <property type="molecule type" value="Genomic_DNA"/>
</dbReference>
<protein>
    <submittedName>
        <fullName evidence="2">Uncharacterized protein</fullName>
    </submittedName>
</protein>
<name>A0A6A4F6Q1_9STRA</name>
<dbReference type="AlphaFoldDB" id="A0A6A4F6Q1"/>
<keyword evidence="3" id="KW-1185">Reference proteome</keyword>
<organism evidence="2 3">
    <name type="scientific">Phytophthora rubi</name>
    <dbReference type="NCBI Taxonomy" id="129364"/>
    <lineage>
        <taxon>Eukaryota</taxon>
        <taxon>Sar</taxon>
        <taxon>Stramenopiles</taxon>
        <taxon>Oomycota</taxon>
        <taxon>Peronosporomycetes</taxon>
        <taxon>Peronosporales</taxon>
        <taxon>Peronosporaceae</taxon>
        <taxon>Phytophthora</taxon>
    </lineage>
</organism>
<evidence type="ECO:0000256" key="1">
    <source>
        <dbReference type="SAM" id="MobiDB-lite"/>
    </source>
</evidence>
<comment type="caution">
    <text evidence="2">The sequence shown here is derived from an EMBL/GenBank/DDBJ whole genome shotgun (WGS) entry which is preliminary data.</text>
</comment>
<evidence type="ECO:0000313" key="2">
    <source>
        <dbReference type="EMBL" id="KAE9335252.1"/>
    </source>
</evidence>
<sequence>SAPGSAVEHPSSDSANLAGTSESSRSVQGGPIPPPANSAQASTGTRRLLGSLRDAPDDSGGEFSDDDSAWEPVSEDDASSVEADVVDEEGGRASSEESSLDESIISCDDDLRARVTALIQADACDDHCLRGKVVDLEHFLMSLDHMSPNEKKQSVLTALALLMKPDTAVRRRGTGVRQTFTYYLPLVGRVCRDVWCSVYGVSTATITRYRRQILTGAFSVQAHRGKMNLNASKIDIRWLAQWFRGFATTLGDVVPVRVRSQETIESVVRKRYSAEDYTLLPAFFTWDQLYTEMQNYVAENEMDVRMPQPSTFRKLLQSCCPTIRIRSPRSNVCDVCSILYSRMKSGVTADLTEELGVHTAAAKTMSSALVHVPKENSVMKVFRTAVQEAYKDMKSVQSYQIFGMATDNPGVVSCRAGPDSEVVTQDLRRSFDSIPTSDEKVRDLFESHLDPLQPPLPNFEKKQQMFNKVRMYVPDEFRSDFQLEKGLLTLT</sequence>
<accession>A0A6A4F6Q1</accession>
<proteinExistence type="predicted"/>
<gene>
    <name evidence="2" type="ORF">PR003_g13101</name>
</gene>
<feature type="compositionally biased region" description="Polar residues" evidence="1">
    <location>
        <begin position="12"/>
        <end position="27"/>
    </location>
</feature>
<evidence type="ECO:0000313" key="3">
    <source>
        <dbReference type="Proteomes" id="UP000434957"/>
    </source>
</evidence>
<feature type="compositionally biased region" description="Acidic residues" evidence="1">
    <location>
        <begin position="57"/>
        <end position="88"/>
    </location>
</feature>
<feature type="region of interest" description="Disordered" evidence="1">
    <location>
        <begin position="1"/>
        <end position="101"/>
    </location>
</feature>
<dbReference type="PANTHER" id="PTHR34415">
    <property type="entry name" value="INTEGRASE CATALYTIC DOMAIN-CONTAINING PROTEIN"/>
    <property type="match status" value="1"/>
</dbReference>